<dbReference type="AlphaFoldDB" id="A0A139HTI9"/>
<evidence type="ECO:0000313" key="3">
    <source>
        <dbReference type="Proteomes" id="UP000070133"/>
    </source>
</evidence>
<reference evidence="2 3" key="1">
    <citation type="submission" date="2015-07" db="EMBL/GenBank/DDBJ databases">
        <title>Comparative genomics of the Sigatoka disease complex on banana suggests a link between parallel evolutionary changes in Pseudocercospora fijiensis and Pseudocercospora eumusae and increased virulence on the banana host.</title>
        <authorList>
            <person name="Chang T.-C."/>
            <person name="Salvucci A."/>
            <person name="Crous P.W."/>
            <person name="Stergiopoulos I."/>
        </authorList>
    </citation>
    <scope>NUCLEOTIDE SEQUENCE [LARGE SCALE GENOMIC DNA]</scope>
    <source>
        <strain evidence="2 3">CBS 114824</strain>
    </source>
</reference>
<dbReference type="EMBL" id="LFZN01000010">
    <property type="protein sequence ID" value="KXT05794.1"/>
    <property type="molecule type" value="Genomic_DNA"/>
</dbReference>
<accession>A0A139HTI9</accession>
<proteinExistence type="predicted"/>
<name>A0A139HTI9_9PEZI</name>
<dbReference type="OrthoDB" id="3824970at2759"/>
<evidence type="ECO:0000313" key="2">
    <source>
        <dbReference type="EMBL" id="KXT05794.1"/>
    </source>
</evidence>
<sequence length="613" mass="70401">MSESMAHIMDRIAGQRHKIMRNRDPFLHARPISFLVPAHKVSIEYPVLSELRPGEEQVFPPPIALAAERVDPCEPPVADRRVVANAGWATLDQNSFVSLYPSYPKTFLRIEGKSLTDDMEKLLTLPGFTTLYAVDYTRETDEEDVVRSRIKRVTILYASQGRKEQSQGYYEFEGRANLHPFESIQGSSRDRRWICDLLELALRESNRAVKHVNILLEDTPAEQREERKHLESRMQFRIWEEFGRVLTKVPGSEVSRSEARCNRCNKFLGDKGFVHHLRCHRTHLLCLVCKSTLCKEPFPDVDQEPWFRCQYVNCGRPFFPASRQNLLVYNIWDGVCHDREDYSTWENFQLSCSDLDKSHVASNAESEMEGFGFRIDCPGSMIFEIWLDLCLSDDDPELEDRRYTLAPEFYTIMRATAKVLTKSAAELEESVQRRVSAYLSEERGSSLFKFAIIILFAVMGQLVDELIQNGGRRYFSESELEAARSGDNADVIFRPGMDEFLTRNLNRTLRFLQLRQCSCEESHAGLPADLAMAGRKLLYQSWKHKHGNREFYNVEIYRQFVSIGDEIELRQRAAPAKGSSRGSQTRRGSAKGSSGSYSGIAKYDTRTSARASR</sequence>
<feature type="compositionally biased region" description="Low complexity" evidence="1">
    <location>
        <begin position="578"/>
        <end position="602"/>
    </location>
</feature>
<feature type="region of interest" description="Disordered" evidence="1">
    <location>
        <begin position="572"/>
        <end position="613"/>
    </location>
</feature>
<dbReference type="Proteomes" id="UP000070133">
    <property type="component" value="Unassembled WGS sequence"/>
</dbReference>
<organism evidence="2 3">
    <name type="scientific">Pseudocercospora eumusae</name>
    <dbReference type="NCBI Taxonomy" id="321146"/>
    <lineage>
        <taxon>Eukaryota</taxon>
        <taxon>Fungi</taxon>
        <taxon>Dikarya</taxon>
        <taxon>Ascomycota</taxon>
        <taxon>Pezizomycotina</taxon>
        <taxon>Dothideomycetes</taxon>
        <taxon>Dothideomycetidae</taxon>
        <taxon>Mycosphaerellales</taxon>
        <taxon>Mycosphaerellaceae</taxon>
        <taxon>Pseudocercospora</taxon>
    </lineage>
</organism>
<keyword evidence="3" id="KW-1185">Reference proteome</keyword>
<comment type="caution">
    <text evidence="2">The sequence shown here is derived from an EMBL/GenBank/DDBJ whole genome shotgun (WGS) entry which is preliminary data.</text>
</comment>
<evidence type="ECO:0000256" key="1">
    <source>
        <dbReference type="SAM" id="MobiDB-lite"/>
    </source>
</evidence>
<protein>
    <submittedName>
        <fullName evidence="2">Uncharacterized protein</fullName>
    </submittedName>
</protein>
<gene>
    <name evidence="2" type="ORF">AC578_1004</name>
</gene>